<evidence type="ECO:0000259" key="1">
    <source>
        <dbReference type="Pfam" id="PF07157"/>
    </source>
</evidence>
<gene>
    <name evidence="2" type="ORF">K8W16_07585</name>
</gene>
<organism evidence="2 3">
    <name type="scientific">Mailhella massiliensis</name>
    <dbReference type="NCBI Taxonomy" id="1903261"/>
    <lineage>
        <taxon>Bacteria</taxon>
        <taxon>Pseudomonadati</taxon>
        <taxon>Thermodesulfobacteriota</taxon>
        <taxon>Desulfovibrionia</taxon>
        <taxon>Desulfovibrionales</taxon>
        <taxon>Desulfovibrionaceae</taxon>
        <taxon>Mailhella</taxon>
    </lineage>
</organism>
<reference evidence="2" key="2">
    <citation type="submission" date="2021-09" db="EMBL/GenBank/DDBJ databases">
        <authorList>
            <person name="Gilroy R."/>
        </authorList>
    </citation>
    <scope>NUCLEOTIDE SEQUENCE</scope>
    <source>
        <strain evidence="2">ChiGjej2B2-19336</strain>
    </source>
</reference>
<evidence type="ECO:0000313" key="2">
    <source>
        <dbReference type="EMBL" id="HJD97491.1"/>
    </source>
</evidence>
<evidence type="ECO:0000313" key="3">
    <source>
        <dbReference type="Proteomes" id="UP000698963"/>
    </source>
</evidence>
<protein>
    <submittedName>
        <fullName evidence="2">DNA circularization N-terminal domain-containing protein</fullName>
    </submittedName>
</protein>
<dbReference type="InterPro" id="IPR009826">
    <property type="entry name" value="DNA_circ_N"/>
</dbReference>
<dbReference type="Pfam" id="PF07157">
    <property type="entry name" value="DNA_circ_N"/>
    <property type="match status" value="1"/>
</dbReference>
<accession>A0A921DRV5</accession>
<dbReference type="RefSeq" id="WP_304122546.1">
    <property type="nucleotide sequence ID" value="NZ_DYZA01000154.1"/>
</dbReference>
<sequence length="392" mass="41003">MAQAWKLRIQQASFRGVPFQVYMAGGELGRSTALHVFPNGSAPYPEDMGKAPQFYDVQGFVSGSSYMAQRDALEAAFQQPGPGTLVHPWYGSLYVALAGPVRTQHSAADGGLWQFQARFVRVEKPGGLTGSPNLMDSVSARVKTAAERAQALADSVGQYMDKGAWVVSQIETAAGVFISSVKSVLAIPEGLSSLPGLVGTAGWLTGMISSGSFGASCWDMIETGVENLPSGSGPAALLDLVKVAPEVTVSAAFGTSRKAAAEGQSVMANVQRQMCTAAACSVAAGYTPSTTKEAGDLQAAVLDAIDAAQMEADDETFAALSDLRTVTLRAMAEKARTLPDVISVTETQVMPSLAVVWRWTGGLGAEEELIVRNGLRHPGFVPGGQVLELIDG</sequence>
<dbReference type="AlphaFoldDB" id="A0A921DRV5"/>
<dbReference type="EMBL" id="DYZA01000154">
    <property type="protein sequence ID" value="HJD97491.1"/>
    <property type="molecule type" value="Genomic_DNA"/>
</dbReference>
<comment type="caution">
    <text evidence="2">The sequence shown here is derived from an EMBL/GenBank/DDBJ whole genome shotgun (WGS) entry which is preliminary data.</text>
</comment>
<dbReference type="Proteomes" id="UP000698963">
    <property type="component" value="Unassembled WGS sequence"/>
</dbReference>
<feature type="domain" description="DNA circulation N-terminal" evidence="1">
    <location>
        <begin position="9"/>
        <end position="93"/>
    </location>
</feature>
<proteinExistence type="predicted"/>
<reference evidence="2" key="1">
    <citation type="journal article" date="2021" name="PeerJ">
        <title>Extensive microbial diversity within the chicken gut microbiome revealed by metagenomics and culture.</title>
        <authorList>
            <person name="Gilroy R."/>
            <person name="Ravi A."/>
            <person name="Getino M."/>
            <person name="Pursley I."/>
            <person name="Horton D.L."/>
            <person name="Alikhan N.F."/>
            <person name="Baker D."/>
            <person name="Gharbi K."/>
            <person name="Hall N."/>
            <person name="Watson M."/>
            <person name="Adriaenssens E.M."/>
            <person name="Foster-Nyarko E."/>
            <person name="Jarju S."/>
            <person name="Secka A."/>
            <person name="Antonio M."/>
            <person name="Oren A."/>
            <person name="Chaudhuri R.R."/>
            <person name="La Ragione R."/>
            <person name="Hildebrand F."/>
            <person name="Pallen M.J."/>
        </authorList>
    </citation>
    <scope>NUCLEOTIDE SEQUENCE</scope>
    <source>
        <strain evidence="2">ChiGjej2B2-19336</strain>
    </source>
</reference>
<name>A0A921DRV5_9BACT</name>